<dbReference type="InterPro" id="IPR029063">
    <property type="entry name" value="SAM-dependent_MTases_sf"/>
</dbReference>
<protein>
    <submittedName>
        <fullName evidence="4">Type 12 methyltransferase</fullName>
    </submittedName>
</protein>
<evidence type="ECO:0000256" key="2">
    <source>
        <dbReference type="ARBA" id="ARBA00022679"/>
    </source>
</evidence>
<dbReference type="PATRIC" id="fig|1461693.3.peg.287"/>
<dbReference type="RefSeq" id="WP_035247034.1">
    <property type="nucleotide sequence ID" value="NZ_AQQY01000001.1"/>
</dbReference>
<sequence>MTPDDILPTYARHARAFAANRTKTLFERGWLDRALNHAPGRQVLDLGCGAGDPIARYLADRRAQVTGVDATPDMIEMFSALLPRHQAIMADMRSLSLDRQFDVILAWDSFFHLSPDDQRAMFAVFAAHAAPGAVLMFTSGPDAGEAIGQVEGSPIYHSSLSPKEYRHLLDSHGFQELAFTPEDPTCDYHSVWMARKRITA</sequence>
<dbReference type="CDD" id="cd02440">
    <property type="entry name" value="AdoMet_MTases"/>
    <property type="match status" value="1"/>
</dbReference>
<evidence type="ECO:0000313" key="4">
    <source>
        <dbReference type="EMBL" id="KCV83369.1"/>
    </source>
</evidence>
<dbReference type="EMBL" id="AQQY01000001">
    <property type="protein sequence ID" value="KCV83369.1"/>
    <property type="molecule type" value="Genomic_DNA"/>
</dbReference>
<gene>
    <name evidence="4" type="ORF">ATO10_01370</name>
</gene>
<dbReference type="Proteomes" id="UP000024836">
    <property type="component" value="Unassembled WGS sequence"/>
</dbReference>
<dbReference type="Gene3D" id="3.40.50.150">
    <property type="entry name" value="Vaccinia Virus protein VP39"/>
    <property type="match status" value="1"/>
</dbReference>
<dbReference type="OrthoDB" id="9765084at2"/>
<dbReference type="AlphaFoldDB" id="A0A058ZP47"/>
<reference evidence="4 5" key="1">
    <citation type="submission" date="2013-04" db="EMBL/GenBank/DDBJ databases">
        <title>Shimia sp. 22II-S11-Z10 Genome Sequencing.</title>
        <authorList>
            <person name="Lai Q."/>
            <person name="Li G."/>
            <person name="Shao Z."/>
        </authorList>
    </citation>
    <scope>NUCLEOTIDE SEQUENCE [LARGE SCALE GENOMIC DNA]</scope>
    <source>
        <strain evidence="5">22II-S11-Z10</strain>
    </source>
</reference>
<keyword evidence="2 4" id="KW-0808">Transferase</keyword>
<dbReference type="eggNOG" id="COG4106">
    <property type="taxonomic scope" value="Bacteria"/>
</dbReference>
<feature type="domain" description="Methyltransferase" evidence="3">
    <location>
        <begin position="43"/>
        <end position="132"/>
    </location>
</feature>
<evidence type="ECO:0000256" key="1">
    <source>
        <dbReference type="ARBA" id="ARBA00022603"/>
    </source>
</evidence>
<comment type="caution">
    <text evidence="4">The sequence shown here is derived from an EMBL/GenBank/DDBJ whole genome shotgun (WGS) entry which is preliminary data.</text>
</comment>
<name>A0A058ZP47_9RHOB</name>
<accession>A0A058ZP47</accession>
<organism evidence="4 5">
    <name type="scientific">Actibacterium atlanticum</name>
    <dbReference type="NCBI Taxonomy" id="1461693"/>
    <lineage>
        <taxon>Bacteria</taxon>
        <taxon>Pseudomonadati</taxon>
        <taxon>Pseudomonadota</taxon>
        <taxon>Alphaproteobacteria</taxon>
        <taxon>Rhodobacterales</taxon>
        <taxon>Roseobacteraceae</taxon>
        <taxon>Actibacterium</taxon>
    </lineage>
</organism>
<dbReference type="SUPFAM" id="SSF53335">
    <property type="entry name" value="S-adenosyl-L-methionine-dependent methyltransferases"/>
    <property type="match status" value="1"/>
</dbReference>
<evidence type="ECO:0000313" key="5">
    <source>
        <dbReference type="Proteomes" id="UP000024836"/>
    </source>
</evidence>
<dbReference type="InterPro" id="IPR041698">
    <property type="entry name" value="Methyltransf_25"/>
</dbReference>
<dbReference type="PANTHER" id="PTHR43861:SF1">
    <property type="entry name" value="TRANS-ACONITATE 2-METHYLTRANSFERASE"/>
    <property type="match status" value="1"/>
</dbReference>
<dbReference type="GO" id="GO:0032259">
    <property type="term" value="P:methylation"/>
    <property type="evidence" value="ECO:0007669"/>
    <property type="project" value="UniProtKB-KW"/>
</dbReference>
<keyword evidence="1 4" id="KW-0489">Methyltransferase</keyword>
<proteinExistence type="predicted"/>
<dbReference type="Pfam" id="PF13649">
    <property type="entry name" value="Methyltransf_25"/>
    <property type="match status" value="1"/>
</dbReference>
<keyword evidence="5" id="KW-1185">Reference proteome</keyword>
<evidence type="ECO:0000259" key="3">
    <source>
        <dbReference type="Pfam" id="PF13649"/>
    </source>
</evidence>
<dbReference type="PANTHER" id="PTHR43861">
    <property type="entry name" value="TRANS-ACONITATE 2-METHYLTRANSFERASE-RELATED"/>
    <property type="match status" value="1"/>
</dbReference>
<dbReference type="GO" id="GO:0008168">
    <property type="term" value="F:methyltransferase activity"/>
    <property type="evidence" value="ECO:0007669"/>
    <property type="project" value="UniProtKB-KW"/>
</dbReference>